<dbReference type="EMBL" id="JAIWYP010000126">
    <property type="protein sequence ID" value="KAH3689393.1"/>
    <property type="molecule type" value="Genomic_DNA"/>
</dbReference>
<comment type="caution">
    <text evidence="1">The sequence shown here is derived from an EMBL/GenBank/DDBJ whole genome shotgun (WGS) entry which is preliminary data.</text>
</comment>
<accession>A0A9D4BBP8</accession>
<protein>
    <submittedName>
        <fullName evidence="1">Uncharacterized protein</fullName>
    </submittedName>
</protein>
<organism evidence="1 2">
    <name type="scientific">Dreissena polymorpha</name>
    <name type="common">Zebra mussel</name>
    <name type="synonym">Mytilus polymorpha</name>
    <dbReference type="NCBI Taxonomy" id="45954"/>
    <lineage>
        <taxon>Eukaryota</taxon>
        <taxon>Metazoa</taxon>
        <taxon>Spiralia</taxon>
        <taxon>Lophotrochozoa</taxon>
        <taxon>Mollusca</taxon>
        <taxon>Bivalvia</taxon>
        <taxon>Autobranchia</taxon>
        <taxon>Heteroconchia</taxon>
        <taxon>Euheterodonta</taxon>
        <taxon>Imparidentia</taxon>
        <taxon>Neoheterodontei</taxon>
        <taxon>Myida</taxon>
        <taxon>Dreissenoidea</taxon>
        <taxon>Dreissenidae</taxon>
        <taxon>Dreissena</taxon>
    </lineage>
</organism>
<reference evidence="1" key="2">
    <citation type="submission" date="2020-11" db="EMBL/GenBank/DDBJ databases">
        <authorList>
            <person name="McCartney M.A."/>
            <person name="Auch B."/>
            <person name="Kono T."/>
            <person name="Mallez S."/>
            <person name="Becker A."/>
            <person name="Gohl D.M."/>
            <person name="Silverstein K.A.T."/>
            <person name="Koren S."/>
            <person name="Bechman K.B."/>
            <person name="Herman A."/>
            <person name="Abrahante J.E."/>
            <person name="Garbe J."/>
        </authorList>
    </citation>
    <scope>NUCLEOTIDE SEQUENCE</scope>
    <source>
        <strain evidence="1">Duluth1</strain>
        <tissue evidence="1">Whole animal</tissue>
    </source>
</reference>
<dbReference type="AlphaFoldDB" id="A0A9D4BBP8"/>
<evidence type="ECO:0000313" key="1">
    <source>
        <dbReference type="EMBL" id="KAH3689393.1"/>
    </source>
</evidence>
<gene>
    <name evidence="1" type="ORF">DPMN_192910</name>
</gene>
<name>A0A9D4BBP8_DREPO</name>
<proteinExistence type="predicted"/>
<reference evidence="1" key="1">
    <citation type="journal article" date="2019" name="bioRxiv">
        <title>The Genome of the Zebra Mussel, Dreissena polymorpha: A Resource for Invasive Species Research.</title>
        <authorList>
            <person name="McCartney M.A."/>
            <person name="Auch B."/>
            <person name="Kono T."/>
            <person name="Mallez S."/>
            <person name="Zhang Y."/>
            <person name="Obille A."/>
            <person name="Becker A."/>
            <person name="Abrahante J.E."/>
            <person name="Garbe J."/>
            <person name="Badalamenti J.P."/>
            <person name="Herman A."/>
            <person name="Mangelson H."/>
            <person name="Liachko I."/>
            <person name="Sullivan S."/>
            <person name="Sone E.D."/>
            <person name="Koren S."/>
            <person name="Silverstein K.A.T."/>
            <person name="Beckman K.B."/>
            <person name="Gohl D.M."/>
        </authorList>
    </citation>
    <scope>NUCLEOTIDE SEQUENCE</scope>
    <source>
        <strain evidence="1">Duluth1</strain>
        <tissue evidence="1">Whole animal</tissue>
    </source>
</reference>
<sequence length="57" mass="5963">MTSAARPYDVLYDGNQRHSAGLGELYTRAGFAGLPSTSLTLKMTSRVAASDVSGTVI</sequence>
<keyword evidence="2" id="KW-1185">Reference proteome</keyword>
<dbReference type="Proteomes" id="UP000828390">
    <property type="component" value="Unassembled WGS sequence"/>
</dbReference>
<evidence type="ECO:0000313" key="2">
    <source>
        <dbReference type="Proteomes" id="UP000828390"/>
    </source>
</evidence>